<dbReference type="InterPro" id="IPR051011">
    <property type="entry name" value="Metal_resp_trans_reg"/>
</dbReference>
<dbReference type="Pfam" id="PF00581">
    <property type="entry name" value="Rhodanese"/>
    <property type="match status" value="1"/>
</dbReference>
<dbReference type="SUPFAM" id="SSF52821">
    <property type="entry name" value="Rhodanese/Cell cycle control phosphatase"/>
    <property type="match status" value="1"/>
</dbReference>
<dbReference type="RefSeq" id="WP_182301195.1">
    <property type="nucleotide sequence ID" value="NZ_CP041969.1"/>
</dbReference>
<dbReference type="PANTHER" id="PTHR43132:SF8">
    <property type="entry name" value="HTH-TYPE TRANSCRIPTIONAL REGULATOR KMTR"/>
    <property type="match status" value="1"/>
</dbReference>
<dbReference type="PRINTS" id="PR00778">
    <property type="entry name" value="HTHARSR"/>
</dbReference>
<evidence type="ECO:0000313" key="6">
    <source>
        <dbReference type="EMBL" id="QMV39863.1"/>
    </source>
</evidence>
<dbReference type="Pfam" id="PF01022">
    <property type="entry name" value="HTH_5"/>
    <property type="match status" value="1"/>
</dbReference>
<feature type="domain" description="Rhodanese" evidence="4">
    <location>
        <begin position="134"/>
        <end position="219"/>
    </location>
</feature>
<dbReference type="NCBIfam" id="NF033788">
    <property type="entry name" value="HTH_metalloreg"/>
    <property type="match status" value="1"/>
</dbReference>
<keyword evidence="3" id="KW-0804">Transcription</keyword>
<dbReference type="SMART" id="SM00418">
    <property type="entry name" value="HTH_ARSR"/>
    <property type="match status" value="1"/>
</dbReference>
<dbReference type="InterPro" id="IPR036873">
    <property type="entry name" value="Rhodanese-like_dom_sf"/>
</dbReference>
<dbReference type="InterPro" id="IPR001845">
    <property type="entry name" value="HTH_ArsR_DNA-bd_dom"/>
</dbReference>
<evidence type="ECO:0000256" key="3">
    <source>
        <dbReference type="ARBA" id="ARBA00023163"/>
    </source>
</evidence>
<dbReference type="InterPro" id="IPR001763">
    <property type="entry name" value="Rhodanese-like_dom"/>
</dbReference>
<dbReference type="AlphaFoldDB" id="A0A7G5BSC9"/>
<keyword evidence="1" id="KW-0805">Transcription regulation</keyword>
<evidence type="ECO:0000256" key="1">
    <source>
        <dbReference type="ARBA" id="ARBA00023015"/>
    </source>
</evidence>
<dbReference type="SMART" id="SM00450">
    <property type="entry name" value="RHOD"/>
    <property type="match status" value="1"/>
</dbReference>
<dbReference type="GO" id="GO:0003677">
    <property type="term" value="F:DNA binding"/>
    <property type="evidence" value="ECO:0007669"/>
    <property type="project" value="UniProtKB-KW"/>
</dbReference>
<evidence type="ECO:0000313" key="7">
    <source>
        <dbReference type="Proteomes" id="UP000515679"/>
    </source>
</evidence>
<evidence type="ECO:0000259" key="5">
    <source>
        <dbReference type="PROSITE" id="PS50987"/>
    </source>
</evidence>
<dbReference type="InterPro" id="IPR036388">
    <property type="entry name" value="WH-like_DNA-bd_sf"/>
</dbReference>
<feature type="domain" description="HTH arsR-type" evidence="5">
    <location>
        <begin position="10"/>
        <end position="104"/>
    </location>
</feature>
<dbReference type="InterPro" id="IPR011991">
    <property type="entry name" value="ArsR-like_HTH"/>
</dbReference>
<dbReference type="CDD" id="cd00090">
    <property type="entry name" value="HTH_ARSR"/>
    <property type="match status" value="1"/>
</dbReference>
<accession>A0A7G5BSC9</accession>
<dbReference type="SUPFAM" id="SSF46785">
    <property type="entry name" value="Winged helix' DNA-binding domain"/>
    <property type="match status" value="1"/>
</dbReference>
<dbReference type="PROSITE" id="PS50206">
    <property type="entry name" value="RHODANESE_3"/>
    <property type="match status" value="1"/>
</dbReference>
<dbReference type="InterPro" id="IPR036390">
    <property type="entry name" value="WH_DNA-bd_sf"/>
</dbReference>
<dbReference type="GO" id="GO:0003700">
    <property type="term" value="F:DNA-binding transcription factor activity"/>
    <property type="evidence" value="ECO:0007669"/>
    <property type="project" value="InterPro"/>
</dbReference>
<name>A0A7G5BSC9_9BACL</name>
<organism evidence="6 7">
    <name type="scientific">Cohnella cholangitidis</name>
    <dbReference type="NCBI Taxonomy" id="2598458"/>
    <lineage>
        <taxon>Bacteria</taxon>
        <taxon>Bacillati</taxon>
        <taxon>Bacillota</taxon>
        <taxon>Bacilli</taxon>
        <taxon>Bacillales</taxon>
        <taxon>Paenibacillaceae</taxon>
        <taxon>Cohnella</taxon>
    </lineage>
</organism>
<evidence type="ECO:0000256" key="2">
    <source>
        <dbReference type="ARBA" id="ARBA00023125"/>
    </source>
</evidence>
<dbReference type="EMBL" id="CP041969">
    <property type="protein sequence ID" value="QMV39863.1"/>
    <property type="molecule type" value="Genomic_DNA"/>
</dbReference>
<dbReference type="CDD" id="cd00158">
    <property type="entry name" value="RHOD"/>
    <property type="match status" value="1"/>
</dbReference>
<evidence type="ECO:0000259" key="4">
    <source>
        <dbReference type="PROSITE" id="PS50206"/>
    </source>
</evidence>
<dbReference type="Gene3D" id="1.10.10.10">
    <property type="entry name" value="Winged helix-like DNA-binding domain superfamily/Winged helix DNA-binding domain"/>
    <property type="match status" value="1"/>
</dbReference>
<dbReference type="KEGG" id="cchl:FPL14_00560"/>
<keyword evidence="2" id="KW-0238">DNA-binding</keyword>
<dbReference type="Gene3D" id="3.40.250.10">
    <property type="entry name" value="Rhodanese-like domain"/>
    <property type="match status" value="1"/>
</dbReference>
<keyword evidence="7" id="KW-1185">Reference proteome</keyword>
<proteinExistence type="predicted"/>
<dbReference type="PANTHER" id="PTHR43132">
    <property type="entry name" value="ARSENICAL RESISTANCE OPERON REPRESSOR ARSR-RELATED"/>
    <property type="match status" value="1"/>
</dbReference>
<dbReference type="PROSITE" id="PS50987">
    <property type="entry name" value="HTH_ARSR_2"/>
    <property type="match status" value="1"/>
</dbReference>
<protein>
    <submittedName>
        <fullName evidence="6">Metalloregulator ArsR/SmtB family transcription factor</fullName>
    </submittedName>
</protein>
<reference evidence="6 7" key="1">
    <citation type="submission" date="2019-07" db="EMBL/GenBank/DDBJ databases">
        <authorList>
            <person name="Kim J.K."/>
            <person name="Cheong H.-M."/>
            <person name="Choi Y."/>
            <person name="Hwang K.J."/>
            <person name="Lee S."/>
            <person name="Choi C."/>
        </authorList>
    </citation>
    <scope>NUCLEOTIDE SEQUENCE [LARGE SCALE GENOMIC DNA]</scope>
    <source>
        <strain evidence="6 7">KS 22</strain>
    </source>
</reference>
<dbReference type="Proteomes" id="UP000515679">
    <property type="component" value="Chromosome"/>
</dbReference>
<gene>
    <name evidence="6" type="ORF">FPL14_00560</name>
</gene>
<sequence length="222" mass="25215">MENVPSAKAFKDSLYQQYARIGKCLSSDKRLELLNLLAQSPKSVEKLAQQTDMSVANVSRHLQVLLDARLVKFSKKGTFVIYSLADPAIHHFLTSLWRICESQLADIQRIQDDFRQHYENMQTLSGDELKEKMEAGSIILLDIRSKDEFDAGHIDGAISVPMEELDLYLRNLPRHYEVAAYCRGPFCIYSAQAVEKMQSEGFTAYRLDNSIVAGYSVEAIEQ</sequence>